<name>A0A9N9BRX1_9GLOM</name>
<accession>A0A9N9BRX1</accession>
<dbReference type="AlphaFoldDB" id="A0A9N9BRX1"/>
<protein>
    <submittedName>
        <fullName evidence="1">14347_t:CDS:1</fullName>
    </submittedName>
</protein>
<keyword evidence="2" id="KW-1185">Reference proteome</keyword>
<evidence type="ECO:0000313" key="2">
    <source>
        <dbReference type="Proteomes" id="UP000789342"/>
    </source>
</evidence>
<reference evidence="1" key="1">
    <citation type="submission" date="2021-06" db="EMBL/GenBank/DDBJ databases">
        <authorList>
            <person name="Kallberg Y."/>
            <person name="Tangrot J."/>
            <person name="Rosling A."/>
        </authorList>
    </citation>
    <scope>NUCLEOTIDE SEQUENCE</scope>
    <source>
        <strain evidence="1">CL551</strain>
    </source>
</reference>
<comment type="caution">
    <text evidence="1">The sequence shown here is derived from an EMBL/GenBank/DDBJ whole genome shotgun (WGS) entry which is preliminary data.</text>
</comment>
<sequence>MDPGTIKEKLMNPNIAKPQTSQFDIHSKWSQNDMFCLNVTTPPPGTTLIPYYRVYIRWSKSKECVSTIPLTNFTITLYNNPRASGNLNNPKVKTEYTQEVAVDVLDWFYVWNVPLIPQGTVKQMSMFYLRIETEGMVNSGMYTVFGMTGPLTFSPRPDGVNRTLFAEVETEEGNRNKTTTIPTIIDHEKSTANSLTSISRVIALVNMITLWIFGRTIYSLLVN</sequence>
<proteinExistence type="predicted"/>
<dbReference type="Proteomes" id="UP000789342">
    <property type="component" value="Unassembled WGS sequence"/>
</dbReference>
<dbReference type="OrthoDB" id="2358207at2759"/>
<dbReference type="EMBL" id="CAJVPV010004531">
    <property type="protein sequence ID" value="CAG8575177.1"/>
    <property type="molecule type" value="Genomic_DNA"/>
</dbReference>
<evidence type="ECO:0000313" key="1">
    <source>
        <dbReference type="EMBL" id="CAG8575177.1"/>
    </source>
</evidence>
<organism evidence="1 2">
    <name type="scientific">Acaulospora morrowiae</name>
    <dbReference type="NCBI Taxonomy" id="94023"/>
    <lineage>
        <taxon>Eukaryota</taxon>
        <taxon>Fungi</taxon>
        <taxon>Fungi incertae sedis</taxon>
        <taxon>Mucoromycota</taxon>
        <taxon>Glomeromycotina</taxon>
        <taxon>Glomeromycetes</taxon>
        <taxon>Diversisporales</taxon>
        <taxon>Acaulosporaceae</taxon>
        <taxon>Acaulospora</taxon>
    </lineage>
</organism>
<gene>
    <name evidence="1" type="ORF">AMORRO_LOCUS6660</name>
</gene>